<dbReference type="Gene3D" id="1.25.40.10">
    <property type="entry name" value="Tetratricopeptide repeat domain"/>
    <property type="match status" value="1"/>
</dbReference>
<evidence type="ECO:0000313" key="4">
    <source>
        <dbReference type="EMBL" id="CAE6922281.1"/>
    </source>
</evidence>
<organism evidence="4 5">
    <name type="scientific">Symbiodinium natans</name>
    <dbReference type="NCBI Taxonomy" id="878477"/>
    <lineage>
        <taxon>Eukaryota</taxon>
        <taxon>Sar</taxon>
        <taxon>Alveolata</taxon>
        <taxon>Dinophyceae</taxon>
        <taxon>Suessiales</taxon>
        <taxon>Symbiodiniaceae</taxon>
        <taxon>Symbiodinium</taxon>
    </lineage>
</organism>
<sequence length="1160" mass="124400">MLQDCAVLWGVGRQLGLFDAPLPDASPITQLARKHRLSEVSATYAAAAAAGSFLGRLAWGEERLGGIAAAQRRGEVAVPVRNIRGGCMEALEAVLTVASNAAQEHSPVPQPVDVDHMMQVRHEERQSYALASQLASDGHADGLAAKAEMLYFGRSAVLPGSGAGSRAAAVLGLLFAAWLLPSACRRCRRAPAATVAQRTEVEAPRSCGWLRYLLLLLAAAAWLAWPGPGTSDLADLAPDAAEADSLFREAADAGHWGAAYALAMIKLDGENKSEAEPYLTQVVESDADEAARAFAQYFRHRFGLGVAKDPAKAGLWLQQAAAFGEISAVTLLAELNTREDADVTLPGGRNLSVALGYFRQVASAGQLPTRYNIGVLLLQSLTNGSAATIPENLSLADCHEIRGEFAEVARDLDPTVRLLFALAMRPAEVGVTKAHRNAALFWEERIGAWDSASTEAKPTEQTQDAGTCNATEDDVTVELVAAGRFCCNGGHGEDEAFHVTVSAKKPSGVVKCSMDLRGKLVSGEEPSCAFATVYATSYCQLTDRCDRLLEAADASAQTLRLGRRGSEAAACRASSVRSAVWECSPWQADAPARRCAALYRSRAAEHPATLEALAMPEGSAIAQALPDAAVAAAAAGHHLEWLGEFGAAHAWNCAAASMGAPGARLRCAALEAEAWAGHPRNLTKALAHLSSISDHDKMRGADMAVFGTASLLRGRFLLALARSCTWRAWLPPRCDELETVAADWGGTAPTRSAMEASLRVGVLVLAAIMSFLVGSGIIVLRRLSRNCRQQGEASFSFFGAQEDGFVSGVRRYPSARLDFWLLEGCDLGELVDSDEGPCHLLDSVAQVPGSPESCGGEAFMMNGTQYLFMGACSQPEQYESKLYKWDGANLEETQRFSTTDVRGIRYFEIGTTSYLAFTERQRAFSPVYRWNGVEFTEYLTLATSGATALVHFVIDGVPYLAVNKQPASVSVFMWNGSAFEDFQEVRTNSDPRAVAFFEVDGWKCLAVACHTGGGVHVHRWTGSSFVLWQEMEAFYAVDLAAIHVDGALVLAVAEHTQGTRIYAKNNGTDFQLLQRLGVEFTHGCHAFVAGGVQYLALATSSGRRNNVLAWTGNNFERAFCVPDGRTYSWTSFGSEESPYLVLLRNPGTDPSEIFQIPGAA</sequence>
<dbReference type="GO" id="GO:0007165">
    <property type="term" value="P:signal transduction"/>
    <property type="evidence" value="ECO:0007669"/>
    <property type="project" value="TreeGrafter"/>
</dbReference>
<keyword evidence="3" id="KW-1133">Transmembrane helix</keyword>
<dbReference type="Proteomes" id="UP000604046">
    <property type="component" value="Unassembled WGS sequence"/>
</dbReference>
<keyword evidence="1" id="KW-0732">Signal</keyword>
<keyword evidence="3" id="KW-0812">Transmembrane</keyword>
<proteinExistence type="predicted"/>
<protein>
    <submittedName>
        <fullName evidence="4">Tspear protein</fullName>
    </submittedName>
</protein>
<dbReference type="AlphaFoldDB" id="A0A812G891"/>
<dbReference type="OrthoDB" id="442547at2759"/>
<evidence type="ECO:0000256" key="2">
    <source>
        <dbReference type="ARBA" id="ARBA00022737"/>
    </source>
</evidence>
<name>A0A812G891_9DINO</name>
<dbReference type="SUPFAM" id="SSF69322">
    <property type="entry name" value="Tricorn protease domain 2"/>
    <property type="match status" value="1"/>
</dbReference>
<dbReference type="SUPFAM" id="SSF81901">
    <property type="entry name" value="HCP-like"/>
    <property type="match status" value="1"/>
</dbReference>
<keyword evidence="5" id="KW-1185">Reference proteome</keyword>
<gene>
    <name evidence="4" type="primary">Tspear</name>
    <name evidence="4" type="ORF">SNAT2548_LOCUS505</name>
</gene>
<keyword evidence="3" id="KW-0472">Membrane</keyword>
<comment type="caution">
    <text evidence="4">The sequence shown here is derived from an EMBL/GenBank/DDBJ whole genome shotgun (WGS) entry which is preliminary data.</text>
</comment>
<evidence type="ECO:0000256" key="1">
    <source>
        <dbReference type="ARBA" id="ARBA00022729"/>
    </source>
</evidence>
<dbReference type="EMBL" id="CAJNDS010000025">
    <property type="protein sequence ID" value="CAE6922281.1"/>
    <property type="molecule type" value="Genomic_DNA"/>
</dbReference>
<dbReference type="InterPro" id="IPR009039">
    <property type="entry name" value="EAR"/>
</dbReference>
<evidence type="ECO:0000313" key="5">
    <source>
        <dbReference type="Proteomes" id="UP000604046"/>
    </source>
</evidence>
<feature type="transmembrane region" description="Helical" evidence="3">
    <location>
        <begin position="760"/>
        <end position="780"/>
    </location>
</feature>
<evidence type="ECO:0000256" key="3">
    <source>
        <dbReference type="SAM" id="Phobius"/>
    </source>
</evidence>
<dbReference type="PROSITE" id="PS50912">
    <property type="entry name" value="EAR"/>
    <property type="match status" value="4"/>
</dbReference>
<dbReference type="PANTHER" id="PTHR15261">
    <property type="entry name" value="THROMBOSPONDIN-TYPE LAMININ G DOMAIN AND EAR REPEAT-CONTAINING"/>
    <property type="match status" value="1"/>
</dbReference>
<dbReference type="PANTHER" id="PTHR15261:SF4">
    <property type="entry name" value="THROMBOSPONDIN-TYPE LAMININ G DOMAIN AND EAR REPEAT-CONTAINING PROTEIN"/>
    <property type="match status" value="1"/>
</dbReference>
<reference evidence="4" key="1">
    <citation type="submission" date="2021-02" db="EMBL/GenBank/DDBJ databases">
        <authorList>
            <person name="Dougan E. K."/>
            <person name="Rhodes N."/>
            <person name="Thang M."/>
            <person name="Chan C."/>
        </authorList>
    </citation>
    <scope>NUCLEOTIDE SEQUENCE</scope>
</reference>
<dbReference type="InterPro" id="IPR011990">
    <property type="entry name" value="TPR-like_helical_dom_sf"/>
</dbReference>
<accession>A0A812G891</accession>
<keyword evidence="2" id="KW-0677">Repeat</keyword>